<name>A0A1G9JKX5_9PSEU</name>
<evidence type="ECO:0000259" key="1">
    <source>
        <dbReference type="Pfam" id="PF13349"/>
    </source>
</evidence>
<sequence length="280" mass="28818">MPSYDTPEPISVLLDVYAGYVQIAASDRTDTKIEVRPSDPSDSSDVEAAQKTKVDYADGTLMVRGPKRTFDFSKKTRSVDIVIELPTGSKVDADVTAGSVRTSGVLGVTEVDMSAGNIHLDRTGPLKADTGAGVVNIGAVKGNADVKTGSGHIRIGTVDGSLVAKNSNGHIDAGSVEGELKARSANGDITVERAGGPAEARTAMGSISIGEVVRDTVTLNTAMGGIEIGIAQGTAAWIDAKTAFGRVTNTLEGSDGPGNSTETVKVTAHTSFGDITVRRS</sequence>
<gene>
    <name evidence="2" type="ORF">SAMN04488074_110289</name>
</gene>
<evidence type="ECO:0000313" key="2">
    <source>
        <dbReference type="EMBL" id="SDL38179.1"/>
    </source>
</evidence>
<evidence type="ECO:0000313" key="3">
    <source>
        <dbReference type="Proteomes" id="UP000199682"/>
    </source>
</evidence>
<protein>
    <submittedName>
        <fullName evidence="2">DUF4097 and DUF4098 domain-containing protein YvlB</fullName>
    </submittedName>
</protein>
<accession>A0A1G9JKX5</accession>
<dbReference type="InterPro" id="IPR025164">
    <property type="entry name" value="Toastrack_DUF4097"/>
</dbReference>
<organism evidence="2 3">
    <name type="scientific">Lentzea albidocapillata subsp. violacea</name>
    <dbReference type="NCBI Taxonomy" id="128104"/>
    <lineage>
        <taxon>Bacteria</taxon>
        <taxon>Bacillati</taxon>
        <taxon>Actinomycetota</taxon>
        <taxon>Actinomycetes</taxon>
        <taxon>Pseudonocardiales</taxon>
        <taxon>Pseudonocardiaceae</taxon>
        <taxon>Lentzea</taxon>
    </lineage>
</organism>
<proteinExistence type="predicted"/>
<dbReference type="Pfam" id="PF13349">
    <property type="entry name" value="DUF4097"/>
    <property type="match status" value="1"/>
</dbReference>
<dbReference type="RefSeq" id="WP_090008275.1">
    <property type="nucleotide sequence ID" value="NZ_FNET01000010.1"/>
</dbReference>
<dbReference type="EMBL" id="FNET01000010">
    <property type="protein sequence ID" value="SDL38179.1"/>
    <property type="molecule type" value="Genomic_DNA"/>
</dbReference>
<feature type="domain" description="DUF4097" evidence="1">
    <location>
        <begin position="21"/>
        <end position="198"/>
    </location>
</feature>
<dbReference type="AlphaFoldDB" id="A0A1G9JKX5"/>
<reference evidence="3" key="1">
    <citation type="submission" date="2016-10" db="EMBL/GenBank/DDBJ databases">
        <authorList>
            <person name="Varghese N."/>
            <person name="Submissions S."/>
        </authorList>
    </citation>
    <scope>NUCLEOTIDE SEQUENCE [LARGE SCALE GENOMIC DNA]</scope>
    <source>
        <strain evidence="3">DSM 44796</strain>
    </source>
</reference>
<dbReference type="Proteomes" id="UP000199682">
    <property type="component" value="Unassembled WGS sequence"/>
</dbReference>